<evidence type="ECO:0000259" key="1">
    <source>
        <dbReference type="PROSITE" id="PS50011"/>
    </source>
</evidence>
<accession>A0A9N9KHH0</accession>
<dbReference type="OrthoDB" id="10261027at2759"/>
<evidence type="ECO:0000313" key="2">
    <source>
        <dbReference type="EMBL" id="CAG8834249.1"/>
    </source>
</evidence>
<dbReference type="GO" id="GO:0004672">
    <property type="term" value="F:protein kinase activity"/>
    <property type="evidence" value="ECO:0007669"/>
    <property type="project" value="InterPro"/>
</dbReference>
<gene>
    <name evidence="2" type="ORF">CPELLU_LOCUS21078</name>
</gene>
<dbReference type="GO" id="GO:0005524">
    <property type="term" value="F:ATP binding"/>
    <property type="evidence" value="ECO:0007669"/>
    <property type="project" value="InterPro"/>
</dbReference>
<protein>
    <submittedName>
        <fullName evidence="2">4480_t:CDS:1</fullName>
    </submittedName>
</protein>
<name>A0A9N9KHH0_9GLOM</name>
<dbReference type="EMBL" id="CAJVQA010072965">
    <property type="protein sequence ID" value="CAG8834249.1"/>
    <property type="molecule type" value="Genomic_DNA"/>
</dbReference>
<organism evidence="2 3">
    <name type="scientific">Cetraspora pellucida</name>
    <dbReference type="NCBI Taxonomy" id="1433469"/>
    <lineage>
        <taxon>Eukaryota</taxon>
        <taxon>Fungi</taxon>
        <taxon>Fungi incertae sedis</taxon>
        <taxon>Mucoromycota</taxon>
        <taxon>Glomeromycotina</taxon>
        <taxon>Glomeromycetes</taxon>
        <taxon>Diversisporales</taxon>
        <taxon>Gigasporaceae</taxon>
        <taxon>Cetraspora</taxon>
    </lineage>
</organism>
<feature type="non-terminal residue" evidence="2">
    <location>
        <position position="113"/>
    </location>
</feature>
<dbReference type="InterPro" id="IPR000719">
    <property type="entry name" value="Prot_kinase_dom"/>
</dbReference>
<evidence type="ECO:0000313" key="3">
    <source>
        <dbReference type="Proteomes" id="UP000789759"/>
    </source>
</evidence>
<dbReference type="InterPro" id="IPR011009">
    <property type="entry name" value="Kinase-like_dom_sf"/>
</dbReference>
<comment type="caution">
    <text evidence="2">The sequence shown here is derived from an EMBL/GenBank/DDBJ whole genome shotgun (WGS) entry which is preliminary data.</text>
</comment>
<keyword evidence="3" id="KW-1185">Reference proteome</keyword>
<sequence>LGILFWELSSGIPPFKNISEPREIALQVIKGKRETPINGTPVDFMNIYCDAWNGDPNLRPSIDEIRDKLNYIRMVPVYHSKKDINISISINDAEFNLSKLDDADDIIRDMNLI</sequence>
<feature type="non-terminal residue" evidence="2">
    <location>
        <position position="1"/>
    </location>
</feature>
<dbReference type="Pfam" id="PF07714">
    <property type="entry name" value="PK_Tyr_Ser-Thr"/>
    <property type="match status" value="1"/>
</dbReference>
<proteinExistence type="predicted"/>
<dbReference type="Proteomes" id="UP000789759">
    <property type="component" value="Unassembled WGS sequence"/>
</dbReference>
<dbReference type="InterPro" id="IPR001245">
    <property type="entry name" value="Ser-Thr/Tyr_kinase_cat_dom"/>
</dbReference>
<dbReference type="AlphaFoldDB" id="A0A9N9KHH0"/>
<dbReference type="Gene3D" id="1.10.510.10">
    <property type="entry name" value="Transferase(Phosphotransferase) domain 1"/>
    <property type="match status" value="1"/>
</dbReference>
<reference evidence="2" key="1">
    <citation type="submission" date="2021-06" db="EMBL/GenBank/DDBJ databases">
        <authorList>
            <person name="Kallberg Y."/>
            <person name="Tangrot J."/>
            <person name="Rosling A."/>
        </authorList>
    </citation>
    <scope>NUCLEOTIDE SEQUENCE</scope>
    <source>
        <strain evidence="2">FL966</strain>
    </source>
</reference>
<dbReference type="SUPFAM" id="SSF56112">
    <property type="entry name" value="Protein kinase-like (PK-like)"/>
    <property type="match status" value="1"/>
</dbReference>
<feature type="domain" description="Protein kinase" evidence="1">
    <location>
        <begin position="1"/>
        <end position="72"/>
    </location>
</feature>
<dbReference type="PROSITE" id="PS50011">
    <property type="entry name" value="PROTEIN_KINASE_DOM"/>
    <property type="match status" value="1"/>
</dbReference>